<reference evidence="1 2" key="1">
    <citation type="submission" date="2021-03" db="EMBL/GenBank/DDBJ databases">
        <title>Genomic Encyclopedia of Type Strains, Phase IV (KMG-IV): sequencing the most valuable type-strain genomes for metagenomic binning, comparative biology and taxonomic classification.</title>
        <authorList>
            <person name="Goeker M."/>
        </authorList>
    </citation>
    <scope>NUCLEOTIDE SEQUENCE [LARGE SCALE GENOMIC DNA]</scope>
    <source>
        <strain evidence="1 2">DSM 27138</strain>
    </source>
</reference>
<sequence>MLGPVSQWVVDHVSRVLKEESLVVWFDPERYYETLLPYLEEPNRVVIPYRGSYYEQRRAAEPHFNNLSAADRAKGKQLLLYVPAKQRDASPLLEFVLAGRALEVSLRSAAVGGLGSRIPEAAIDHFLSTKSPRLQDLDALAEQEEPSLLHAVFKTHSEQEILLKYLTDPAWEARVDERNAFSDLCDLCASAYGLRADGIGSHSQLRLAIMRHLLLSEFRHGLNPEPTALAAIPRPSVQQMEQVRKLLAALRSTAPDFYAECAHQVEQETGVAGWGVPVRSLPHFDTFPFAEQQALRWLERLVVDEANLDAAFQILDRGKACFWVKQDPSRMEQWAAAEWALQLCRETDRIGEELKQAVGLSPADMVRRYGGELHDWWRLDFAQRRLEAHLADMEHEFVLDRLVRGARDRYERTVGLMAERFDAALAERKFEFEDLPHQTDVYARWVEPLLAVGERVAYFLVDALRFEMGRDLYDSLTASEKRLEAGIATPPTVTPVGMAALMPGAEKGVELTAKGDRLALRVDGQVLQTAADRLAYLQSKVGAGVLADLTLDQLLSAGDARLRRAVEKKQLVVIRSQEIDAEGEQDNLHHARHAMTRVLKSLRRGIERVRRLGFTRVVVAADHGHLFGYERGDDQKMEAPSGQTLELHRRCWVGRHVTPPAYAHQFKASQLGLSGDLELVFPRGLAIFRKQGGAEAYFHGGISLQELVIPILSLRLESPQKATRGSDVRLAPGSDPVTNRAFKVDLLYASVIEPERTVRLTVLLGDQEVGEVMVAEGFNDQTKEVTLVSQKPNTVFLKLSSDLDGQGEFTVQVVDSRTGLVLAQRNLRYELI</sequence>
<gene>
    <name evidence="1" type="ORF">J2Z79_002081</name>
</gene>
<name>A0ABS4JUN1_9FIRM</name>
<dbReference type="Proteomes" id="UP001519289">
    <property type="component" value="Unassembled WGS sequence"/>
</dbReference>
<dbReference type="RefSeq" id="WP_209466794.1">
    <property type="nucleotide sequence ID" value="NZ_JAGGLG010000016.1"/>
</dbReference>
<organism evidence="1 2">
    <name type="scientific">Symbiobacterium terraclitae</name>
    <dbReference type="NCBI Taxonomy" id="557451"/>
    <lineage>
        <taxon>Bacteria</taxon>
        <taxon>Bacillati</taxon>
        <taxon>Bacillota</taxon>
        <taxon>Clostridia</taxon>
        <taxon>Eubacteriales</taxon>
        <taxon>Symbiobacteriaceae</taxon>
        <taxon>Symbiobacterium</taxon>
    </lineage>
</organism>
<comment type="caution">
    <text evidence="1">The sequence shown here is derived from an EMBL/GenBank/DDBJ whole genome shotgun (WGS) entry which is preliminary data.</text>
</comment>
<proteinExistence type="predicted"/>
<accession>A0ABS4JUN1</accession>
<evidence type="ECO:0008006" key="3">
    <source>
        <dbReference type="Google" id="ProtNLM"/>
    </source>
</evidence>
<dbReference type="SUPFAM" id="SSF53649">
    <property type="entry name" value="Alkaline phosphatase-like"/>
    <property type="match status" value="1"/>
</dbReference>
<evidence type="ECO:0000313" key="2">
    <source>
        <dbReference type="Proteomes" id="UP001519289"/>
    </source>
</evidence>
<evidence type="ECO:0000313" key="1">
    <source>
        <dbReference type="EMBL" id="MBP2018666.1"/>
    </source>
</evidence>
<dbReference type="Pfam" id="PF08665">
    <property type="entry name" value="PglZ"/>
    <property type="match status" value="1"/>
</dbReference>
<keyword evidence="2" id="KW-1185">Reference proteome</keyword>
<dbReference type="EMBL" id="JAGGLG010000016">
    <property type="protein sequence ID" value="MBP2018666.1"/>
    <property type="molecule type" value="Genomic_DNA"/>
</dbReference>
<protein>
    <recommendedName>
        <fullName evidence="3">PglZ domain-containing protein</fullName>
    </recommendedName>
</protein>
<dbReference type="InterPro" id="IPR017850">
    <property type="entry name" value="Alkaline_phosphatase_core_sf"/>
</dbReference>